<keyword evidence="4 5" id="KW-0119">Carbohydrate metabolism</keyword>
<protein>
    <submittedName>
        <fullName evidence="10">N-acetylglucosamine 6-phosphate deacetylase</fullName>
    </submittedName>
</protein>
<keyword evidence="2 8" id="KW-0479">Metal-binding</keyword>
<dbReference type="Pfam" id="PF01979">
    <property type="entry name" value="Amidohydro_1"/>
    <property type="match status" value="1"/>
</dbReference>
<dbReference type="PIRSF" id="PIRSF038994">
    <property type="entry name" value="NagA"/>
    <property type="match status" value="1"/>
</dbReference>
<evidence type="ECO:0000313" key="10">
    <source>
        <dbReference type="EMBL" id="SHN65029.1"/>
    </source>
</evidence>
<dbReference type="GO" id="GO:0046872">
    <property type="term" value="F:metal ion binding"/>
    <property type="evidence" value="ECO:0007669"/>
    <property type="project" value="UniProtKB-KW"/>
</dbReference>
<dbReference type="PANTHER" id="PTHR11113">
    <property type="entry name" value="N-ACETYLGLUCOSAMINE-6-PHOSPHATE DEACETYLASE"/>
    <property type="match status" value="1"/>
</dbReference>
<dbReference type="Gene3D" id="3.20.20.140">
    <property type="entry name" value="Metal-dependent hydrolases"/>
    <property type="match status" value="1"/>
</dbReference>
<dbReference type="GO" id="GO:0008448">
    <property type="term" value="F:N-acetylglucosamine-6-phosphate deacetylase activity"/>
    <property type="evidence" value="ECO:0007669"/>
    <property type="project" value="InterPro"/>
</dbReference>
<keyword evidence="3 5" id="KW-0378">Hydrolase</keyword>
<feature type="binding site" evidence="7">
    <location>
        <position position="228"/>
    </location>
    <ligand>
        <name>substrate</name>
    </ligand>
</feature>
<dbReference type="RefSeq" id="WP_072760034.1">
    <property type="nucleotide sequence ID" value="NZ_FRDJ01000008.1"/>
</dbReference>
<dbReference type="EMBL" id="FRDJ01000008">
    <property type="protein sequence ID" value="SHN65029.1"/>
    <property type="molecule type" value="Genomic_DNA"/>
</dbReference>
<comment type="cofactor">
    <cofactor evidence="8">
        <name>a divalent metal cation</name>
        <dbReference type="ChEBI" id="CHEBI:60240"/>
    </cofactor>
    <text evidence="8">Binds 1 divalent metal cation per subunit.</text>
</comment>
<feature type="binding site" evidence="7">
    <location>
        <begin position="284"/>
        <end position="286"/>
    </location>
    <ligand>
        <name>substrate</name>
    </ligand>
</feature>
<dbReference type="InterPro" id="IPR011059">
    <property type="entry name" value="Metal-dep_hydrolase_composite"/>
</dbReference>
<proteinExistence type="inferred from homology"/>
<feature type="binding site" evidence="7">
    <location>
        <position position="118"/>
    </location>
    <ligand>
        <name>substrate</name>
    </ligand>
</feature>
<feature type="domain" description="Amidohydrolase-related" evidence="9">
    <location>
        <begin position="40"/>
        <end position="344"/>
    </location>
</feature>
<dbReference type="SUPFAM" id="SSF51556">
    <property type="entry name" value="Metallo-dependent hydrolases"/>
    <property type="match status" value="1"/>
</dbReference>
<evidence type="ECO:0000256" key="2">
    <source>
        <dbReference type="ARBA" id="ARBA00022723"/>
    </source>
</evidence>
<dbReference type="Proteomes" id="UP000184207">
    <property type="component" value="Unassembled WGS sequence"/>
</dbReference>
<evidence type="ECO:0000256" key="3">
    <source>
        <dbReference type="ARBA" id="ARBA00022801"/>
    </source>
</evidence>
<evidence type="ECO:0000256" key="7">
    <source>
        <dbReference type="PIRSR" id="PIRSR038994-2"/>
    </source>
</evidence>
<dbReference type="STRING" id="1121883.SAMN02745226_01478"/>
<dbReference type="CDD" id="cd00854">
    <property type="entry name" value="NagA"/>
    <property type="match status" value="1"/>
</dbReference>
<feature type="binding site" evidence="8">
    <location>
        <position position="173"/>
    </location>
    <ligand>
        <name>Zn(2+)</name>
        <dbReference type="ChEBI" id="CHEBI:29105"/>
    </ligand>
</feature>
<comment type="similarity">
    <text evidence="1 5">Belongs to the metallo-dependent hydrolases superfamily. NagA family.</text>
</comment>
<dbReference type="Gene3D" id="2.30.40.10">
    <property type="entry name" value="Urease, subunit C, domain 1"/>
    <property type="match status" value="1"/>
</dbReference>
<evidence type="ECO:0000259" key="9">
    <source>
        <dbReference type="Pfam" id="PF01979"/>
    </source>
</evidence>
<feature type="active site" description="Proton donor/acceptor" evidence="6">
    <location>
        <position position="251"/>
    </location>
</feature>
<sequence>MVIENVLIVDPVDGEYVGSVEFDDIILKIEKENKTSYEHILLPAFVDPHIHGIKGIDTMTASLEDYGKFKEYEALEGVWYFQPTTVTCPIEKLSEIQICDDLKLHIEGPFISPDKKGAHNQSYIRKPPHDITELEKYIDLSKISMITVAPEYDTFESFARSCEDRGIRISIGHTNATFSQAKEAFLKGFKRITHFPNALSPLHHREPGVTGAGLYFDFTLEIIADGIHSSPDFVALVYKIKGADKIMLVTDSISAAGLKDGKYVLGDLPVEVKDGIARLMDGTLAGSTLRFSQALKNFAKFTKCSLTELAKVSSYNTCIDLNLKGGRIAEGYPARLVLVDRELNIKKTWNF</sequence>
<evidence type="ECO:0000313" key="11">
    <source>
        <dbReference type="Proteomes" id="UP000184207"/>
    </source>
</evidence>
<evidence type="ECO:0000256" key="8">
    <source>
        <dbReference type="PIRSR" id="PIRSR038994-3"/>
    </source>
</evidence>
<evidence type="ECO:0000256" key="1">
    <source>
        <dbReference type="ARBA" id="ARBA00010716"/>
    </source>
</evidence>
<dbReference type="OrthoDB" id="9776488at2"/>
<accession>A0A1M7T2U5</accession>
<name>A0A1M7T2U5_FERGO</name>
<dbReference type="InterPro" id="IPR032466">
    <property type="entry name" value="Metal_Hydrolase"/>
</dbReference>
<evidence type="ECO:0000256" key="6">
    <source>
        <dbReference type="PIRSR" id="PIRSR038994-1"/>
    </source>
</evidence>
<keyword evidence="11" id="KW-1185">Reference proteome</keyword>
<dbReference type="NCBIfam" id="TIGR00221">
    <property type="entry name" value="nagA"/>
    <property type="match status" value="1"/>
</dbReference>
<dbReference type="InterPro" id="IPR006680">
    <property type="entry name" value="Amidohydro-rel"/>
</dbReference>
<reference evidence="11" key="1">
    <citation type="submission" date="2016-12" db="EMBL/GenBank/DDBJ databases">
        <authorList>
            <person name="Varghese N."/>
            <person name="Submissions S."/>
        </authorList>
    </citation>
    <scope>NUCLEOTIDE SEQUENCE [LARGE SCALE GENOMIC DNA]</scope>
    <source>
        <strain evidence="11">DSM 13020</strain>
    </source>
</reference>
<dbReference type="InterPro" id="IPR003764">
    <property type="entry name" value="GlcNAc_6-P_deAcase"/>
</dbReference>
<feature type="binding site" evidence="8">
    <location>
        <position position="194"/>
    </location>
    <ligand>
        <name>Zn(2+)</name>
        <dbReference type="ChEBI" id="CHEBI:29105"/>
    </ligand>
</feature>
<evidence type="ECO:0000256" key="5">
    <source>
        <dbReference type="PIRNR" id="PIRNR038994"/>
    </source>
</evidence>
<dbReference type="GO" id="GO:0006046">
    <property type="term" value="P:N-acetylglucosamine catabolic process"/>
    <property type="evidence" value="ECO:0007669"/>
    <property type="project" value="TreeGrafter"/>
</dbReference>
<organism evidence="10 11">
    <name type="scientific">Fervidobacterium gondwanense DSM 13020</name>
    <dbReference type="NCBI Taxonomy" id="1121883"/>
    <lineage>
        <taxon>Bacteria</taxon>
        <taxon>Thermotogati</taxon>
        <taxon>Thermotogota</taxon>
        <taxon>Thermotogae</taxon>
        <taxon>Thermotogales</taxon>
        <taxon>Fervidobacteriaceae</taxon>
        <taxon>Fervidobacterium</taxon>
    </lineage>
</organism>
<dbReference type="PANTHER" id="PTHR11113:SF14">
    <property type="entry name" value="N-ACETYLGLUCOSAMINE-6-PHOSPHATE DEACETYLASE"/>
    <property type="match status" value="1"/>
</dbReference>
<evidence type="ECO:0000256" key="4">
    <source>
        <dbReference type="ARBA" id="ARBA00023277"/>
    </source>
</evidence>
<feature type="binding site" evidence="7">
    <location>
        <position position="205"/>
    </location>
    <ligand>
        <name>substrate</name>
    </ligand>
</feature>
<feature type="binding site" evidence="8">
    <location>
        <position position="107"/>
    </location>
    <ligand>
        <name>Zn(2+)</name>
        <dbReference type="ChEBI" id="CHEBI:29105"/>
    </ligand>
</feature>
<feature type="binding site" evidence="7">
    <location>
        <begin position="197"/>
        <end position="198"/>
    </location>
    <ligand>
        <name>substrate</name>
    </ligand>
</feature>
<gene>
    <name evidence="10" type="ORF">SAMN02745226_01478</name>
</gene>
<dbReference type="AlphaFoldDB" id="A0A1M7T2U5"/>